<name>A0ABY4EU57_9BACI</name>
<dbReference type="Pfam" id="PF14151">
    <property type="entry name" value="YfhD"/>
    <property type="match status" value="1"/>
</dbReference>
<dbReference type="InterPro" id="IPR025435">
    <property type="entry name" value="YfhD-like"/>
</dbReference>
<proteinExistence type="predicted"/>
<accession>A0ABY4EU57</accession>
<evidence type="ECO:0000313" key="2">
    <source>
        <dbReference type="EMBL" id="UOQ47950.1"/>
    </source>
</evidence>
<dbReference type="Proteomes" id="UP000831782">
    <property type="component" value="Chromosome"/>
</dbReference>
<protein>
    <submittedName>
        <fullName evidence="2">YfhD family protein</fullName>
    </submittedName>
</protein>
<dbReference type="RefSeq" id="WP_244717741.1">
    <property type="nucleotide sequence ID" value="NZ_CP095072.1"/>
</dbReference>
<dbReference type="EMBL" id="CP095072">
    <property type="protein sequence ID" value="UOQ47950.1"/>
    <property type="molecule type" value="Genomic_DNA"/>
</dbReference>
<evidence type="ECO:0000313" key="3">
    <source>
        <dbReference type="Proteomes" id="UP000831782"/>
    </source>
</evidence>
<sequence length="59" mass="6625">MGRDEHKKKAGKNRLAQTPKQEKMDGFDVEFSSELADAEDKEAQARGKQADSRAKHARP</sequence>
<feature type="compositionally biased region" description="Basic and acidic residues" evidence="1">
    <location>
        <begin position="41"/>
        <end position="59"/>
    </location>
</feature>
<keyword evidence="3" id="KW-1185">Reference proteome</keyword>
<organism evidence="2 3">
    <name type="scientific">Gracilibacillus caseinilyticus</name>
    <dbReference type="NCBI Taxonomy" id="2932256"/>
    <lineage>
        <taxon>Bacteria</taxon>
        <taxon>Bacillati</taxon>
        <taxon>Bacillota</taxon>
        <taxon>Bacilli</taxon>
        <taxon>Bacillales</taxon>
        <taxon>Bacillaceae</taxon>
        <taxon>Gracilibacillus</taxon>
    </lineage>
</organism>
<evidence type="ECO:0000256" key="1">
    <source>
        <dbReference type="SAM" id="MobiDB-lite"/>
    </source>
</evidence>
<gene>
    <name evidence="2" type="ORF">MUN88_18130</name>
</gene>
<reference evidence="2 3" key="1">
    <citation type="submission" date="2022-04" db="EMBL/GenBank/DDBJ databases">
        <title>Gracilibacillus sp. isolated from saltern.</title>
        <authorList>
            <person name="Won M."/>
            <person name="Lee C.-M."/>
            <person name="Woen H.-Y."/>
            <person name="Kwon S.-W."/>
        </authorList>
    </citation>
    <scope>NUCLEOTIDE SEQUENCE [LARGE SCALE GENOMIC DNA]</scope>
    <source>
        <strain evidence="2 3">SSWR10-1</strain>
    </source>
</reference>
<feature type="region of interest" description="Disordered" evidence="1">
    <location>
        <begin position="1"/>
        <end position="59"/>
    </location>
</feature>